<sequence>MALTAIRKDVQQKLFVPDDERLHSILNLVKVDGKKKKHTTFLCLAGEFNTHNIKHHHAVCTLTCQIVQETCFEMPSLTTEHPISVRIYFVKTDKDDSYKKKERFHLRDVREVDGINPKKAIVEFYLTMNDRRYQMTAATSEEKDEFIRELRKLAAQYLPVQMPEFFNVPLHEDRPDVDIIPVETKEDFEYPDIKDMQLTTAKEETDFRRMLTKTEFTLAEVDKFSEMLNAELQSLDGANIQTMLGSEVAVNSLIAIIDAAMDTLREVEEEVDSYNDILANVRKSMDIMDEKDSLVVVERRNKEKLQVELHSFLSAMDAVTTSHIRTLNEANFNDAASIARCSEAARAVSQFWHGKVPKALVQMKAYQEKNKGLAVIDMFVDRLKSHLSALFQNLLIETMLGELNPIIEAEQRFFVRFFHINAELLAHAETTSTGSGDSSSVGGKSTERVMNDQVRGHMSQLFEPLNPQLDRNVLLLFVAASRRLIAPSDPSSYFSVTFGSLVVLIKRQFDIFMEELSREFSDVRISKRSRVGILPTIDQFAKFLASAEKIFEGAERRTDLEKWYYQLYRSVCDGINKAANSPNSKYPASVVKFENYHELYLRLSELKISALDAQRKDAKASKEENIDTYVKEHMGRPLEKIHLFVEHIHNAIQTRGIKPEEISYQPQFSRMELKKVIQQYPGKEVKKGLEQLYKKLEKHLVEQSSLLQVVWRHMQEQFLKQMQEYQTLIDTCYRGGAKIELEVSVQDVLSYFSDIAQQH</sequence>
<dbReference type="Pfam" id="PF09763">
    <property type="entry name" value="Sec3_CC"/>
    <property type="match status" value="1"/>
</dbReference>
<keyword evidence="2" id="KW-0813">Transport</keyword>
<proteinExistence type="inferred from homology"/>
<dbReference type="AlphaFoldDB" id="A0A2A2LXM6"/>
<name>A0A2A2LXM6_9BILA</name>
<keyword evidence="4 5" id="KW-0175">Coiled coil</keyword>
<dbReference type="Pfam" id="PF15277">
    <property type="entry name" value="Sec3-PIP2_bind"/>
    <property type="match status" value="1"/>
</dbReference>
<dbReference type="GO" id="GO:0006893">
    <property type="term" value="P:Golgi to plasma membrane transport"/>
    <property type="evidence" value="ECO:0007669"/>
    <property type="project" value="TreeGrafter"/>
</dbReference>
<dbReference type="STRING" id="2018661.A0A2A2LXM6"/>
<evidence type="ECO:0000259" key="6">
    <source>
        <dbReference type="SMART" id="SM01313"/>
    </source>
</evidence>
<dbReference type="Gene3D" id="2.30.29.90">
    <property type="match status" value="1"/>
</dbReference>
<evidence type="ECO:0000313" key="7">
    <source>
        <dbReference type="EMBL" id="PAV90984.1"/>
    </source>
</evidence>
<dbReference type="OrthoDB" id="27109at2759"/>
<comment type="similarity">
    <text evidence="1">Belongs to the SEC3 family.</text>
</comment>
<dbReference type="Pfam" id="PF20654">
    <property type="entry name" value="Sec3_C-term"/>
    <property type="match status" value="1"/>
</dbReference>
<evidence type="ECO:0000313" key="8">
    <source>
        <dbReference type="Proteomes" id="UP000218231"/>
    </source>
</evidence>
<dbReference type="PANTHER" id="PTHR16092:SF14">
    <property type="entry name" value="EXOCYST COMPLEX COMPONENT 1 ISOFORM X1"/>
    <property type="match status" value="1"/>
</dbReference>
<dbReference type="Proteomes" id="UP000218231">
    <property type="component" value="Unassembled WGS sequence"/>
</dbReference>
<dbReference type="GO" id="GO:0005546">
    <property type="term" value="F:phosphatidylinositol-4,5-bisphosphate binding"/>
    <property type="evidence" value="ECO:0007669"/>
    <property type="project" value="TreeGrafter"/>
</dbReference>
<evidence type="ECO:0000256" key="4">
    <source>
        <dbReference type="ARBA" id="ARBA00023054"/>
    </source>
</evidence>
<dbReference type="InterPro" id="IPR048628">
    <property type="entry name" value="Sec3_C"/>
</dbReference>
<reference evidence="7 8" key="1">
    <citation type="journal article" date="2017" name="Curr. Biol.">
        <title>Genome architecture and evolution of a unichromosomal asexual nematode.</title>
        <authorList>
            <person name="Fradin H."/>
            <person name="Zegar C."/>
            <person name="Gutwein M."/>
            <person name="Lucas J."/>
            <person name="Kovtun M."/>
            <person name="Corcoran D."/>
            <person name="Baugh L.R."/>
            <person name="Kiontke K."/>
            <person name="Gunsalus K."/>
            <person name="Fitch D.H."/>
            <person name="Piano F."/>
        </authorList>
    </citation>
    <scope>NUCLEOTIDE SEQUENCE [LARGE SCALE GENOMIC DNA]</scope>
    <source>
        <strain evidence="7">PF1309</strain>
    </source>
</reference>
<organism evidence="7 8">
    <name type="scientific">Diploscapter pachys</name>
    <dbReference type="NCBI Taxonomy" id="2018661"/>
    <lineage>
        <taxon>Eukaryota</taxon>
        <taxon>Metazoa</taxon>
        <taxon>Ecdysozoa</taxon>
        <taxon>Nematoda</taxon>
        <taxon>Chromadorea</taxon>
        <taxon>Rhabditida</taxon>
        <taxon>Rhabditina</taxon>
        <taxon>Rhabditomorpha</taxon>
        <taxon>Rhabditoidea</taxon>
        <taxon>Rhabditidae</taxon>
        <taxon>Diploscapter</taxon>
    </lineage>
</organism>
<dbReference type="EMBL" id="LIAE01006339">
    <property type="protein sequence ID" value="PAV90984.1"/>
    <property type="molecule type" value="Genomic_DNA"/>
</dbReference>
<accession>A0A2A2LXM6</accession>
<dbReference type="InterPro" id="IPR028258">
    <property type="entry name" value="Sec3-PIP2_bind"/>
</dbReference>
<dbReference type="SUPFAM" id="SSF50729">
    <property type="entry name" value="PH domain-like"/>
    <property type="match status" value="1"/>
</dbReference>
<feature type="coiled-coil region" evidence="5">
    <location>
        <begin position="250"/>
        <end position="284"/>
    </location>
</feature>
<dbReference type="PANTHER" id="PTHR16092">
    <property type="entry name" value="SEC3/SYNTAXIN-RELATED"/>
    <property type="match status" value="1"/>
</dbReference>
<evidence type="ECO:0000256" key="2">
    <source>
        <dbReference type="ARBA" id="ARBA00022448"/>
    </source>
</evidence>
<evidence type="ECO:0000256" key="3">
    <source>
        <dbReference type="ARBA" id="ARBA00022483"/>
    </source>
</evidence>
<evidence type="ECO:0000256" key="1">
    <source>
        <dbReference type="ARBA" id="ARBA00006518"/>
    </source>
</evidence>
<dbReference type="GO" id="GO:0000145">
    <property type="term" value="C:exocyst"/>
    <property type="evidence" value="ECO:0007669"/>
    <property type="project" value="InterPro"/>
</dbReference>
<dbReference type="GO" id="GO:0006887">
    <property type="term" value="P:exocytosis"/>
    <property type="evidence" value="ECO:0007669"/>
    <property type="project" value="UniProtKB-KW"/>
</dbReference>
<keyword evidence="3" id="KW-0268">Exocytosis</keyword>
<comment type="caution">
    <text evidence="7">The sequence shown here is derived from an EMBL/GenBank/DDBJ whole genome shotgun (WGS) entry which is preliminary data.</text>
</comment>
<evidence type="ECO:0000256" key="5">
    <source>
        <dbReference type="SAM" id="Coils"/>
    </source>
</evidence>
<keyword evidence="8" id="KW-1185">Reference proteome</keyword>
<protein>
    <recommendedName>
        <fullName evidence="6">Exocyst complex component Sec3 PIP2-binding N-terminal domain-containing protein</fullName>
    </recommendedName>
</protein>
<dbReference type="SMART" id="SM01313">
    <property type="entry name" value="Sec3-PIP2_bind"/>
    <property type="match status" value="1"/>
</dbReference>
<dbReference type="GO" id="GO:0005886">
    <property type="term" value="C:plasma membrane"/>
    <property type="evidence" value="ECO:0007669"/>
    <property type="project" value="TreeGrafter"/>
</dbReference>
<dbReference type="InterPro" id="IPR019160">
    <property type="entry name" value="Sec3_CC"/>
</dbReference>
<feature type="domain" description="Exocyst complex component Sec3 PIP2-binding N-terminal" evidence="6">
    <location>
        <begin position="70"/>
        <end position="157"/>
    </location>
</feature>
<gene>
    <name evidence="7" type="ORF">WR25_21479</name>
</gene>